<accession>A0A7J7MQY4</accession>
<dbReference type="InterPro" id="IPR011990">
    <property type="entry name" value="TPR-like_helical_dom_sf"/>
</dbReference>
<feature type="non-terminal residue" evidence="4">
    <location>
        <position position="1"/>
    </location>
</feature>
<dbReference type="Pfam" id="PF01535">
    <property type="entry name" value="PPR"/>
    <property type="match status" value="2"/>
</dbReference>
<feature type="repeat" description="PPR" evidence="3">
    <location>
        <begin position="201"/>
        <end position="235"/>
    </location>
</feature>
<dbReference type="PANTHER" id="PTHR47941">
    <property type="entry name" value="PENTATRICOPEPTIDE REPEAT-CONTAINING PROTEIN 3, MITOCHONDRIAL"/>
    <property type="match status" value="1"/>
</dbReference>
<dbReference type="InterPro" id="IPR002885">
    <property type="entry name" value="PPR_rpt"/>
</dbReference>
<comment type="similarity">
    <text evidence="1">Belongs to the PPR family. P subfamily.</text>
</comment>
<name>A0A7J7MQY4_9MAGN</name>
<dbReference type="OrthoDB" id="185373at2759"/>
<evidence type="ECO:0000313" key="5">
    <source>
        <dbReference type="Proteomes" id="UP000541444"/>
    </source>
</evidence>
<keyword evidence="2" id="KW-0677">Repeat</keyword>
<reference evidence="4 5" key="1">
    <citation type="journal article" date="2020" name="IScience">
        <title>Genome Sequencing of the Endangered Kingdonia uniflora (Circaeasteraceae, Ranunculales) Reveals Potential Mechanisms of Evolutionary Specialization.</title>
        <authorList>
            <person name="Sun Y."/>
            <person name="Deng T."/>
            <person name="Zhang A."/>
            <person name="Moore M.J."/>
            <person name="Landis J.B."/>
            <person name="Lin N."/>
            <person name="Zhang H."/>
            <person name="Zhang X."/>
            <person name="Huang J."/>
            <person name="Zhang X."/>
            <person name="Sun H."/>
            <person name="Wang H."/>
        </authorList>
    </citation>
    <scope>NUCLEOTIDE SEQUENCE [LARGE SCALE GENOMIC DNA]</scope>
    <source>
        <strain evidence="4">TB1705</strain>
        <tissue evidence="4">Leaf</tissue>
    </source>
</reference>
<dbReference type="EMBL" id="JACGCM010001281">
    <property type="protein sequence ID" value="KAF6157254.1"/>
    <property type="molecule type" value="Genomic_DNA"/>
</dbReference>
<dbReference type="PROSITE" id="PS51375">
    <property type="entry name" value="PPR"/>
    <property type="match status" value="4"/>
</dbReference>
<evidence type="ECO:0000256" key="3">
    <source>
        <dbReference type="PROSITE-ProRule" id="PRU00708"/>
    </source>
</evidence>
<dbReference type="Pfam" id="PF13041">
    <property type="entry name" value="PPR_2"/>
    <property type="match status" value="1"/>
</dbReference>
<dbReference type="Gene3D" id="1.25.40.10">
    <property type="entry name" value="Tetratricopeptide repeat domain"/>
    <property type="match status" value="3"/>
</dbReference>
<proteinExistence type="inferred from homology"/>
<dbReference type="AlphaFoldDB" id="A0A7J7MQY4"/>
<feature type="repeat" description="PPR" evidence="3">
    <location>
        <begin position="236"/>
        <end position="270"/>
    </location>
</feature>
<evidence type="ECO:0000256" key="2">
    <source>
        <dbReference type="ARBA" id="ARBA00022737"/>
    </source>
</evidence>
<evidence type="ECO:0008006" key="6">
    <source>
        <dbReference type="Google" id="ProtNLM"/>
    </source>
</evidence>
<gene>
    <name evidence="4" type="ORF">GIB67_041715</name>
</gene>
<protein>
    <recommendedName>
        <fullName evidence="6">Pentatricopeptide repeat-containing protein</fullName>
    </recommendedName>
</protein>
<comment type="caution">
    <text evidence="4">The sequence shown here is derived from an EMBL/GenBank/DDBJ whole genome shotgun (WGS) entry which is preliminary data.</text>
</comment>
<evidence type="ECO:0000313" key="4">
    <source>
        <dbReference type="EMBL" id="KAF6157254.1"/>
    </source>
</evidence>
<evidence type="ECO:0000256" key="1">
    <source>
        <dbReference type="ARBA" id="ARBA00007626"/>
    </source>
</evidence>
<organism evidence="4 5">
    <name type="scientific">Kingdonia uniflora</name>
    <dbReference type="NCBI Taxonomy" id="39325"/>
    <lineage>
        <taxon>Eukaryota</taxon>
        <taxon>Viridiplantae</taxon>
        <taxon>Streptophyta</taxon>
        <taxon>Embryophyta</taxon>
        <taxon>Tracheophyta</taxon>
        <taxon>Spermatophyta</taxon>
        <taxon>Magnoliopsida</taxon>
        <taxon>Ranunculales</taxon>
        <taxon>Circaeasteraceae</taxon>
        <taxon>Kingdonia</taxon>
    </lineage>
</organism>
<dbReference type="NCBIfam" id="TIGR00756">
    <property type="entry name" value="PPR"/>
    <property type="match status" value="4"/>
</dbReference>
<feature type="repeat" description="PPR" evidence="3">
    <location>
        <begin position="167"/>
        <end position="197"/>
    </location>
</feature>
<dbReference type="Pfam" id="PF12854">
    <property type="entry name" value="PPR_1"/>
    <property type="match status" value="1"/>
</dbReference>
<dbReference type="Proteomes" id="UP000541444">
    <property type="component" value="Unassembled WGS sequence"/>
</dbReference>
<keyword evidence="5" id="KW-1185">Reference proteome</keyword>
<feature type="repeat" description="PPR" evidence="3">
    <location>
        <begin position="126"/>
        <end position="160"/>
    </location>
</feature>
<sequence length="288" mass="31515">SVGKDCKGRLIGLGVGVCSTLLKKAKHLLIQNEDLCHTNLELAGKVDALEKDLQKVKDTMIVLVTHLTSSSPDRIVETSRQAATVSELTSRTGQLPQESSELTNKAVEFLKLTFSLLDIDTLSCSNIVTYNTLIDGHGKLGRVEEADSIFGEMKNMGCDPDVGVKANVVTYTALVDGLCKDGKVEDGEKVFEMSKAGVDANQLIYTVLINGCLKTKRVEKVMHLLKEMNEKGIEFDLLLYETVVWGLCDQGKLEEAKVVISEMLECGVKANHIIFTTLVDAYFKAGKE</sequence>